<dbReference type="RefSeq" id="WP_378271494.1">
    <property type="nucleotide sequence ID" value="NZ_JBHUKR010000028.1"/>
</dbReference>
<dbReference type="CDD" id="cd01335">
    <property type="entry name" value="Radical_SAM"/>
    <property type="match status" value="1"/>
</dbReference>
<accession>A0ABW5GBZ0</accession>
<dbReference type="EMBL" id="JBHUKR010000028">
    <property type="protein sequence ID" value="MFD2422421.1"/>
    <property type="molecule type" value="Genomic_DNA"/>
</dbReference>
<dbReference type="InterPro" id="IPR050377">
    <property type="entry name" value="Radical_SAM_PqqE_MftC-like"/>
</dbReference>
<dbReference type="Gene3D" id="3.20.20.70">
    <property type="entry name" value="Aldolase class I"/>
    <property type="match status" value="1"/>
</dbReference>
<reference evidence="7" key="1">
    <citation type="journal article" date="2019" name="Int. J. Syst. Evol. Microbiol.">
        <title>The Global Catalogue of Microorganisms (GCM) 10K type strain sequencing project: providing services to taxonomists for standard genome sequencing and annotation.</title>
        <authorList>
            <consortium name="The Broad Institute Genomics Platform"/>
            <consortium name="The Broad Institute Genome Sequencing Center for Infectious Disease"/>
            <person name="Wu L."/>
            <person name="Ma J."/>
        </authorList>
    </citation>
    <scope>NUCLEOTIDE SEQUENCE [LARGE SCALE GENOMIC DNA]</scope>
    <source>
        <strain evidence="7">CGMCC 4.7645</strain>
    </source>
</reference>
<keyword evidence="2" id="KW-0479">Metal-binding</keyword>
<evidence type="ECO:0000256" key="2">
    <source>
        <dbReference type="ARBA" id="ARBA00022723"/>
    </source>
</evidence>
<comment type="caution">
    <text evidence="6">The sequence shown here is derived from an EMBL/GenBank/DDBJ whole genome shotgun (WGS) entry which is preliminary data.</text>
</comment>
<keyword evidence="1" id="KW-0949">S-adenosyl-L-methionine</keyword>
<dbReference type="Proteomes" id="UP001597417">
    <property type="component" value="Unassembled WGS sequence"/>
</dbReference>
<dbReference type="SFLD" id="SFLDG01067">
    <property type="entry name" value="SPASM/twitch_domain_containing"/>
    <property type="match status" value="1"/>
</dbReference>
<feature type="domain" description="Radical SAM core" evidence="5">
    <location>
        <begin position="2"/>
        <end position="251"/>
    </location>
</feature>
<evidence type="ECO:0000256" key="4">
    <source>
        <dbReference type="ARBA" id="ARBA00023014"/>
    </source>
</evidence>
<dbReference type="Pfam" id="PF04055">
    <property type="entry name" value="Radical_SAM"/>
    <property type="match status" value="1"/>
</dbReference>
<keyword evidence="7" id="KW-1185">Reference proteome</keyword>
<dbReference type="InterPro" id="IPR013785">
    <property type="entry name" value="Aldolase_TIM"/>
</dbReference>
<evidence type="ECO:0000313" key="6">
    <source>
        <dbReference type="EMBL" id="MFD2422421.1"/>
    </source>
</evidence>
<organism evidence="6 7">
    <name type="scientific">Amycolatopsis pigmentata</name>
    <dbReference type="NCBI Taxonomy" id="450801"/>
    <lineage>
        <taxon>Bacteria</taxon>
        <taxon>Bacillati</taxon>
        <taxon>Actinomycetota</taxon>
        <taxon>Actinomycetes</taxon>
        <taxon>Pseudonocardiales</taxon>
        <taxon>Pseudonocardiaceae</taxon>
        <taxon>Amycolatopsis</taxon>
    </lineage>
</organism>
<dbReference type="InterPro" id="IPR058240">
    <property type="entry name" value="rSAM_sf"/>
</dbReference>
<keyword evidence="4" id="KW-0411">Iron-sulfur</keyword>
<dbReference type="InterPro" id="IPR007197">
    <property type="entry name" value="rSAM"/>
</dbReference>
<evidence type="ECO:0000313" key="7">
    <source>
        <dbReference type="Proteomes" id="UP001597417"/>
    </source>
</evidence>
<proteinExistence type="predicted"/>
<dbReference type="InterPro" id="IPR006638">
    <property type="entry name" value="Elp3/MiaA/NifB-like_rSAM"/>
</dbReference>
<dbReference type="SUPFAM" id="SSF102114">
    <property type="entry name" value="Radical SAM enzymes"/>
    <property type="match status" value="1"/>
</dbReference>
<keyword evidence="3" id="KW-0408">Iron</keyword>
<gene>
    <name evidence="6" type="ORF">ACFSXZ_39470</name>
</gene>
<evidence type="ECO:0000256" key="3">
    <source>
        <dbReference type="ARBA" id="ARBA00023004"/>
    </source>
</evidence>
<name>A0ABW5GBZ0_9PSEU</name>
<evidence type="ECO:0000256" key="1">
    <source>
        <dbReference type="ARBA" id="ARBA00022691"/>
    </source>
</evidence>
<dbReference type="SMART" id="SM00729">
    <property type="entry name" value="Elp3"/>
    <property type="match status" value="1"/>
</dbReference>
<dbReference type="PANTHER" id="PTHR11228:SF7">
    <property type="entry name" value="PQQA PEPTIDE CYCLASE"/>
    <property type="match status" value="1"/>
</dbReference>
<dbReference type="SFLD" id="SFLDS00029">
    <property type="entry name" value="Radical_SAM"/>
    <property type="match status" value="1"/>
</dbReference>
<protein>
    <submittedName>
        <fullName evidence="6">Radical SAM protein</fullName>
    </submittedName>
</protein>
<evidence type="ECO:0000259" key="5">
    <source>
        <dbReference type="PROSITE" id="PS51918"/>
    </source>
</evidence>
<dbReference type="PANTHER" id="PTHR11228">
    <property type="entry name" value="RADICAL SAM DOMAIN PROTEIN"/>
    <property type="match status" value="1"/>
</dbReference>
<dbReference type="PROSITE" id="PS51918">
    <property type="entry name" value="RADICAL_SAM"/>
    <property type="match status" value="1"/>
</dbReference>
<sequence>MPKPREVTLLWALRSRCNLGCKYCYFGTLEEHREAPPAQPGQLSHLSQDDLPLTDITRFLSTIGDSGVKRVFIAGGEPLNWSPISAVIETLTSAGIEVTVCTNGIPLNRPTVRKMLIGAGVHGVSVSLDSADPTLNDRYRPAHKRNDGWSTVVSGIQALLADRSDQPDSPATPKVGLYCVLTRLTLPGLPDTARFAAELGLDYFVAQPIALDRGHALHEALVLREQDLDTLARVFAEVYEANLGLHLPSPRYPERIASTVKHELQMMHSCFGGHQLAFIEPDGSVWDCPSSHKIAAIARAGTRRSITTRTAAELFPARVPSSGCDCPLFSGDCVNMLPLMEDFDRFLATSGGNR</sequence>